<dbReference type="EMBL" id="JAULJE010000141">
    <property type="protein sequence ID" value="KAK1327312.1"/>
    <property type="molecule type" value="Genomic_DNA"/>
</dbReference>
<dbReference type="PANTHER" id="PTHR22745:SF0">
    <property type="entry name" value="PROTHYMOSIN ALPHA"/>
    <property type="match status" value="1"/>
</dbReference>
<comment type="caution">
    <text evidence="8">The sequence shown here is derived from an EMBL/GenBank/DDBJ whole genome shotgun (WGS) entry which is preliminary data.</text>
</comment>
<feature type="non-terminal residue" evidence="8">
    <location>
        <position position="119"/>
    </location>
</feature>
<feature type="compositionally biased region" description="Acidic residues" evidence="7">
    <location>
        <begin position="108"/>
        <end position="119"/>
    </location>
</feature>
<evidence type="ECO:0000313" key="8">
    <source>
        <dbReference type="EMBL" id="KAK1327312.1"/>
    </source>
</evidence>
<evidence type="ECO:0000256" key="4">
    <source>
        <dbReference type="ARBA" id="ARBA00037621"/>
    </source>
</evidence>
<dbReference type="Proteomes" id="UP001177744">
    <property type="component" value="Unassembled WGS sequence"/>
</dbReference>
<sequence length="119" mass="13039">MPSTHLAWAQTGSLPGWQYPFFPSGVCFEKPPLLHASCTTTDSHSCFSRLLQLLLLKNNLLHQSPACPIMSDIAVGTRSEITTKLLKEKKEVVEEAENGGEALANENGENEENGEQEAK</sequence>
<evidence type="ECO:0000256" key="5">
    <source>
        <dbReference type="ARBA" id="ARBA00038744"/>
    </source>
</evidence>
<accession>A0AA40HAD5</accession>
<reference evidence="8" key="1">
    <citation type="submission" date="2023-06" db="EMBL/GenBank/DDBJ databases">
        <title>Reference genome for the Northern bat (Eptesicus nilssonii), a most northern bat species.</title>
        <authorList>
            <person name="Laine V.N."/>
            <person name="Pulliainen A.T."/>
            <person name="Lilley T.M."/>
        </authorList>
    </citation>
    <scope>NUCLEOTIDE SEQUENCE</scope>
    <source>
        <strain evidence="8">BLF_Eptnil</strain>
        <tissue evidence="8">Kidney</tissue>
    </source>
</reference>
<dbReference type="GO" id="GO:0005634">
    <property type="term" value="C:nucleus"/>
    <property type="evidence" value="ECO:0007669"/>
    <property type="project" value="UniProtKB-SubCell"/>
</dbReference>
<dbReference type="Pfam" id="PF03247">
    <property type="entry name" value="Prothymosin"/>
    <property type="match status" value="1"/>
</dbReference>
<proteinExistence type="inferred from homology"/>
<dbReference type="PANTHER" id="PTHR22745">
    <property type="entry name" value="PROTHYMOSIN ALPHA"/>
    <property type="match status" value="1"/>
</dbReference>
<evidence type="ECO:0000256" key="6">
    <source>
        <dbReference type="ARBA" id="ARBA00040447"/>
    </source>
</evidence>
<comment type="subcellular location">
    <subcellularLocation>
        <location evidence="1">Nucleus</location>
    </subcellularLocation>
</comment>
<evidence type="ECO:0000256" key="7">
    <source>
        <dbReference type="SAM" id="MobiDB-lite"/>
    </source>
</evidence>
<name>A0AA40HAD5_CNENI</name>
<gene>
    <name evidence="8" type="ORF">QTO34_004899</name>
</gene>
<comment type="subunit">
    <text evidence="5">Interacts with NUPR1; regulates apoptotic process.</text>
</comment>
<dbReference type="AlphaFoldDB" id="A0AA40HAD5"/>
<dbReference type="GO" id="GO:0045944">
    <property type="term" value="P:positive regulation of transcription by RNA polymerase II"/>
    <property type="evidence" value="ECO:0007669"/>
    <property type="project" value="TreeGrafter"/>
</dbReference>
<evidence type="ECO:0000256" key="1">
    <source>
        <dbReference type="ARBA" id="ARBA00004123"/>
    </source>
</evidence>
<keyword evidence="3" id="KW-0539">Nucleus</keyword>
<comment type="function">
    <text evidence="4">Prothymosin alpha may mediate immune function by conferring resistance to certain opportunistic infections.</text>
</comment>
<evidence type="ECO:0000256" key="2">
    <source>
        <dbReference type="ARBA" id="ARBA00008032"/>
    </source>
</evidence>
<comment type="similarity">
    <text evidence="2">Belongs to the pro/parathymosin family.</text>
</comment>
<organism evidence="8 9">
    <name type="scientific">Cnephaeus nilssonii</name>
    <name type="common">Northern bat</name>
    <name type="synonym">Eptesicus nilssonii</name>
    <dbReference type="NCBI Taxonomy" id="3371016"/>
    <lineage>
        <taxon>Eukaryota</taxon>
        <taxon>Metazoa</taxon>
        <taxon>Chordata</taxon>
        <taxon>Craniata</taxon>
        <taxon>Vertebrata</taxon>
        <taxon>Euteleostomi</taxon>
        <taxon>Mammalia</taxon>
        <taxon>Eutheria</taxon>
        <taxon>Laurasiatheria</taxon>
        <taxon>Chiroptera</taxon>
        <taxon>Yangochiroptera</taxon>
        <taxon>Vespertilionidae</taxon>
        <taxon>Cnephaeus</taxon>
    </lineage>
</organism>
<dbReference type="GO" id="GO:0043066">
    <property type="term" value="P:negative regulation of apoptotic process"/>
    <property type="evidence" value="ECO:0007669"/>
    <property type="project" value="TreeGrafter"/>
</dbReference>
<evidence type="ECO:0000256" key="3">
    <source>
        <dbReference type="ARBA" id="ARBA00023242"/>
    </source>
</evidence>
<evidence type="ECO:0000313" key="9">
    <source>
        <dbReference type="Proteomes" id="UP001177744"/>
    </source>
</evidence>
<keyword evidence="9" id="KW-1185">Reference proteome</keyword>
<dbReference type="InterPro" id="IPR004931">
    <property type="entry name" value="Pro/parathymosin"/>
</dbReference>
<feature type="region of interest" description="Disordered" evidence="7">
    <location>
        <begin position="92"/>
        <end position="119"/>
    </location>
</feature>
<protein>
    <recommendedName>
        <fullName evidence="6">Prothymosin alpha</fullName>
    </recommendedName>
</protein>
<dbReference type="GO" id="GO:0042393">
    <property type="term" value="F:histone binding"/>
    <property type="evidence" value="ECO:0007669"/>
    <property type="project" value="TreeGrafter"/>
</dbReference>